<dbReference type="PANTHER" id="PTHR12072:SF4">
    <property type="entry name" value="CWF19-LIKE PROTEIN 1"/>
    <property type="match status" value="1"/>
</dbReference>
<gene>
    <name evidence="6" type="ORF">BCR33DRAFT_713946</name>
</gene>
<keyword evidence="2 4" id="KW-0863">Zinc-finger</keyword>
<evidence type="ECO:0000313" key="7">
    <source>
        <dbReference type="Proteomes" id="UP000193642"/>
    </source>
</evidence>
<dbReference type="GO" id="GO:0008270">
    <property type="term" value="F:zinc ion binding"/>
    <property type="evidence" value="ECO:0007669"/>
    <property type="project" value="UniProtKB-KW"/>
</dbReference>
<dbReference type="GO" id="GO:0003676">
    <property type="term" value="F:nucleic acid binding"/>
    <property type="evidence" value="ECO:0007669"/>
    <property type="project" value="InterPro"/>
</dbReference>
<comment type="caution">
    <text evidence="6">The sequence shown here is derived from an EMBL/GenBank/DDBJ whole genome shotgun (WGS) entry which is preliminary data.</text>
</comment>
<evidence type="ECO:0000259" key="5">
    <source>
        <dbReference type="PROSITE" id="PS50158"/>
    </source>
</evidence>
<dbReference type="SMART" id="SM00343">
    <property type="entry name" value="ZnF_C2HC"/>
    <property type="match status" value="2"/>
</dbReference>
<organism evidence="6 7">
    <name type="scientific">Rhizoclosmatium globosum</name>
    <dbReference type="NCBI Taxonomy" id="329046"/>
    <lineage>
        <taxon>Eukaryota</taxon>
        <taxon>Fungi</taxon>
        <taxon>Fungi incertae sedis</taxon>
        <taxon>Chytridiomycota</taxon>
        <taxon>Chytridiomycota incertae sedis</taxon>
        <taxon>Chytridiomycetes</taxon>
        <taxon>Chytridiales</taxon>
        <taxon>Chytriomycetaceae</taxon>
        <taxon>Rhizoclosmatium</taxon>
    </lineage>
</organism>
<accession>A0A1Y2CRT2</accession>
<protein>
    <recommendedName>
        <fullName evidence="5">CCHC-type domain-containing protein</fullName>
    </recommendedName>
</protein>
<sequence>MKVLAFCITSSASSDFEACLSKVASMHSKHNFDLAVATGDFFGALAASPELCVRFVSGEISVPLPLYIATGQTAPPSKLAHLIRSNGEAAPNVFVLGDAQSESGVFETADGLRIAFGETVAENSTTKTKVADLFVAAAFPLAAASLSVLAEAKGITPSVGSPAVAAAAKGIRPRYLVCPSPSPSFLEREPFRNDNNSTTRLVALAAFPPAPSKSKERWFYAFNITPAKHMDSAALAVIPENATLSPFAALPSITSLPSSNARGTKRSAEGAEGNFFWGGGGFGPDAKKKSSSSSAPPSHYVCHACKQPGHWIADCPARQAPRGTPSGPPPDDYVCNICKEKGHYISACPSKAAKRQHLDRDPSTCWFCLSSPNIEKHLLIDIKDECYIASSKGGLSEWGGHLLIVPIQHVASRSEVLTEEALLQEITDCQTLIRQKFIEKRNAEEVPVFVEVFGGIPQGDAVRRVQHMHIQVVPVPTDISKTLRQTFLDAAGSAGLVGMPEGMLPADPATPYVRIEVEEMGDGVEPPLVLTMPVNGDPRAFFNLQFARRVLADVLGCPEKANWKNCTVSTQEEGKLTKEMKKFLA</sequence>
<evidence type="ECO:0000256" key="3">
    <source>
        <dbReference type="ARBA" id="ARBA00022833"/>
    </source>
</evidence>
<dbReference type="GO" id="GO:0061632">
    <property type="term" value="F:RNA lariat debranching enzyme activator activity"/>
    <property type="evidence" value="ECO:0007669"/>
    <property type="project" value="TreeGrafter"/>
</dbReference>
<proteinExistence type="predicted"/>
<dbReference type="InterPro" id="IPR001878">
    <property type="entry name" value="Znf_CCHC"/>
</dbReference>
<dbReference type="Gene3D" id="3.30.428.10">
    <property type="entry name" value="HIT-like"/>
    <property type="match status" value="1"/>
</dbReference>
<keyword evidence="1" id="KW-0479">Metal-binding</keyword>
<evidence type="ECO:0000256" key="2">
    <source>
        <dbReference type="ARBA" id="ARBA00022771"/>
    </source>
</evidence>
<keyword evidence="7" id="KW-1185">Reference proteome</keyword>
<dbReference type="PROSITE" id="PS50158">
    <property type="entry name" value="ZF_CCHC"/>
    <property type="match status" value="1"/>
</dbReference>
<dbReference type="Proteomes" id="UP000193642">
    <property type="component" value="Unassembled WGS sequence"/>
</dbReference>
<dbReference type="InterPro" id="IPR025829">
    <property type="entry name" value="Zn_knuckle_CX2CX3GHX4C"/>
</dbReference>
<dbReference type="OrthoDB" id="444325at2759"/>
<dbReference type="GO" id="GO:0071014">
    <property type="term" value="C:post-mRNA release spliceosomal complex"/>
    <property type="evidence" value="ECO:0007669"/>
    <property type="project" value="TreeGrafter"/>
</dbReference>
<dbReference type="SUPFAM" id="SSF54197">
    <property type="entry name" value="HIT-like"/>
    <property type="match status" value="1"/>
</dbReference>
<dbReference type="STRING" id="329046.A0A1Y2CRT2"/>
<dbReference type="EMBL" id="MCGO01000009">
    <property type="protein sequence ID" value="ORY49626.1"/>
    <property type="molecule type" value="Genomic_DNA"/>
</dbReference>
<dbReference type="GO" id="GO:0000398">
    <property type="term" value="P:mRNA splicing, via spliceosome"/>
    <property type="evidence" value="ECO:0007669"/>
    <property type="project" value="TreeGrafter"/>
</dbReference>
<evidence type="ECO:0000256" key="1">
    <source>
        <dbReference type="ARBA" id="ARBA00022723"/>
    </source>
</evidence>
<name>A0A1Y2CRT2_9FUNG</name>
<feature type="domain" description="CCHC-type" evidence="5">
    <location>
        <begin position="302"/>
        <end position="316"/>
    </location>
</feature>
<dbReference type="Pfam" id="PF13696">
    <property type="entry name" value="zf-CCHC_2"/>
    <property type="match status" value="2"/>
</dbReference>
<dbReference type="AlphaFoldDB" id="A0A1Y2CRT2"/>
<keyword evidence="3" id="KW-0862">Zinc</keyword>
<dbReference type="SUPFAM" id="SSF57756">
    <property type="entry name" value="Retrovirus zinc finger-like domains"/>
    <property type="match status" value="1"/>
</dbReference>
<dbReference type="InterPro" id="IPR006768">
    <property type="entry name" value="Cwf19-like_C_dom-1"/>
</dbReference>
<dbReference type="InterPro" id="IPR036265">
    <property type="entry name" value="HIT-like_sf"/>
</dbReference>
<dbReference type="InterPro" id="IPR036875">
    <property type="entry name" value="Znf_CCHC_sf"/>
</dbReference>
<dbReference type="InterPro" id="IPR040194">
    <property type="entry name" value="Cwf19-like"/>
</dbReference>
<reference evidence="6 7" key="1">
    <citation type="submission" date="2016-07" db="EMBL/GenBank/DDBJ databases">
        <title>Pervasive Adenine N6-methylation of Active Genes in Fungi.</title>
        <authorList>
            <consortium name="DOE Joint Genome Institute"/>
            <person name="Mondo S.J."/>
            <person name="Dannebaum R.O."/>
            <person name="Kuo R.C."/>
            <person name="Labutti K."/>
            <person name="Haridas S."/>
            <person name="Kuo A."/>
            <person name="Salamov A."/>
            <person name="Ahrendt S.R."/>
            <person name="Lipzen A."/>
            <person name="Sullivan W."/>
            <person name="Andreopoulos W.B."/>
            <person name="Clum A."/>
            <person name="Lindquist E."/>
            <person name="Daum C."/>
            <person name="Ramamoorthy G.K."/>
            <person name="Gryganskyi A."/>
            <person name="Culley D."/>
            <person name="Magnuson J.K."/>
            <person name="James T.Y."/>
            <person name="O'Malley M.A."/>
            <person name="Stajich J.E."/>
            <person name="Spatafora J.W."/>
            <person name="Visel A."/>
            <person name="Grigoriev I.V."/>
        </authorList>
    </citation>
    <scope>NUCLEOTIDE SEQUENCE [LARGE SCALE GENOMIC DNA]</scope>
    <source>
        <strain evidence="6 7">JEL800</strain>
    </source>
</reference>
<dbReference type="PANTHER" id="PTHR12072">
    <property type="entry name" value="CWF19, CELL CYCLE CONTROL PROTEIN"/>
    <property type="match status" value="1"/>
</dbReference>
<dbReference type="Pfam" id="PF04677">
    <property type="entry name" value="CwfJ_C_1"/>
    <property type="match status" value="1"/>
</dbReference>
<evidence type="ECO:0000256" key="4">
    <source>
        <dbReference type="PROSITE-ProRule" id="PRU00047"/>
    </source>
</evidence>
<dbReference type="Gene3D" id="4.10.60.10">
    <property type="entry name" value="Zinc finger, CCHC-type"/>
    <property type="match status" value="2"/>
</dbReference>
<evidence type="ECO:0000313" key="6">
    <source>
        <dbReference type="EMBL" id="ORY49626.1"/>
    </source>
</evidence>